<feature type="compositionally biased region" description="Basic and acidic residues" evidence="1">
    <location>
        <begin position="225"/>
        <end position="234"/>
    </location>
</feature>
<evidence type="ECO:0000313" key="2">
    <source>
        <dbReference type="EMBL" id="CEI41554.1"/>
    </source>
</evidence>
<dbReference type="AlphaFoldDB" id="A0A2L2SU09"/>
<feature type="compositionally biased region" description="Basic and acidic residues" evidence="1">
    <location>
        <begin position="244"/>
        <end position="253"/>
    </location>
</feature>
<accession>A0A2L2SU09</accession>
<dbReference type="EMBL" id="LN649232">
    <property type="protein sequence ID" value="CEI41554.1"/>
    <property type="molecule type" value="Genomic_DNA"/>
</dbReference>
<dbReference type="Proteomes" id="UP000245910">
    <property type="component" value="Chromosome IIII"/>
</dbReference>
<protein>
    <submittedName>
        <fullName evidence="2">Uncharacterized protein</fullName>
    </submittedName>
</protein>
<sequence>MLKPEINTVGARFPDLEWLVLAEAKDNDIASTILDPNGEGESIQGLSAVSLGKLLGNLPRLERLAVGMSRYELRAHLSELKLALSVALRTQATIHLLSLMVRGSFSSWGLPVLEASSMSTWLNKASDDDNNDDINALEPPSKYTVATITSSTSLSTGNLDALKTYTTKGNQSPSRSVGKALREEEQPEDRMREMLVPRLNLQDDHPLANSTSLETLPSLVLQIQPDKRAARSESPKSLGCGGERGVKEDRQDGDPGFGKISPGSKARKRYLINVDGLVPGRRGSKTGDGPNSSPPGEALSKKGFARRIQYIIQQCHNAAFKMTHDWLGLQLEQKRTEGLWQRRSTDTDKFGHYSTQVGILKQNMVTFKGFCNACATAEKQRHDHSEGSRRASQPVFCGITLNYEQDPAAFPGNSHRVTGEVSHILPFAWNKNEVNRGYTFRTLPVGTKLFFNLADQVRLSQMAHLSLGCSDMWPYEKRFMDVNGSEAATRTQCLKYFSRWQRLLKGSMLLYRTRWRKIWPPEPQPVSEPVDLPYPGGYRPKRSTIAWIEHIGLSSLYQERTRTSCRLMQSRTPHPFCLPSMPLVEMVASSAYLPVLRALIACFTDVAHGHGLWTKPVEIREDDCPGCTESRQTKTLSKITFINYNEDKILDVVTSESAYNKAFADEKYSPAKHKCVPGMRLRAINEPYVDAQYQLRNGTEFELGGIDEDVDFNYQDISAYHVFFFIKQLERYQLPEPLEVSSIPSDIEVKGQEKAVLRGANVSPSTGEEDELSMISIDDNTISWFSSIFNNDGNYPDEQRIMVRNMNLNCGAVYETVRRISEEGGSNSITPIDRYRTRNEIIEDDRGAQHILSAVEAVRLLIPFFLSGTMGNFKDTLERFSKNPDFTGRGLTPTMQLAHVIDTLPRALSALGKESTIQNPFQESKLFNQSLAIDTEKAASIKRNAVLFKTPVFFFHSNCPTQWDHDWLNGMTVDEVDELLYPNVKAAVQEEIQGYQRKRGSMDTMDDLGFATNVIMDAFNPDGYTDFDGIRYITSQSLRKALLNDIHMSSEEA</sequence>
<keyword evidence="3" id="KW-1185">Reference proteome</keyword>
<proteinExistence type="predicted"/>
<feature type="region of interest" description="Disordered" evidence="1">
    <location>
        <begin position="165"/>
        <end position="190"/>
    </location>
</feature>
<feature type="compositionally biased region" description="Basic and acidic residues" evidence="1">
    <location>
        <begin position="180"/>
        <end position="190"/>
    </location>
</feature>
<evidence type="ECO:0000256" key="1">
    <source>
        <dbReference type="SAM" id="MobiDB-lite"/>
    </source>
</evidence>
<feature type="compositionally biased region" description="Polar residues" evidence="1">
    <location>
        <begin position="165"/>
        <end position="175"/>
    </location>
</feature>
<name>A0A2L2SU09_9HYPO</name>
<feature type="region of interest" description="Disordered" evidence="1">
    <location>
        <begin position="225"/>
        <end position="300"/>
    </location>
</feature>
<evidence type="ECO:0000313" key="3">
    <source>
        <dbReference type="Proteomes" id="UP000245910"/>
    </source>
</evidence>
<organism evidence="2 3">
    <name type="scientific">Fusarium venenatum</name>
    <dbReference type="NCBI Taxonomy" id="56646"/>
    <lineage>
        <taxon>Eukaryota</taxon>
        <taxon>Fungi</taxon>
        <taxon>Dikarya</taxon>
        <taxon>Ascomycota</taxon>
        <taxon>Pezizomycotina</taxon>
        <taxon>Sordariomycetes</taxon>
        <taxon>Hypocreomycetidae</taxon>
        <taxon>Hypocreales</taxon>
        <taxon>Nectriaceae</taxon>
        <taxon>Fusarium</taxon>
    </lineage>
</organism>
<reference evidence="3" key="1">
    <citation type="submission" date="2014-10" db="EMBL/GenBank/DDBJ databases">
        <authorList>
            <person name="King R."/>
        </authorList>
    </citation>
    <scope>NUCLEOTIDE SEQUENCE [LARGE SCALE GENOMIC DNA]</scope>
    <source>
        <strain evidence="3">A3/5</strain>
    </source>
</reference>